<proteinExistence type="predicted"/>
<evidence type="ECO:0000256" key="2">
    <source>
        <dbReference type="SAM" id="SignalP"/>
    </source>
</evidence>
<keyword evidence="4" id="KW-1185">Reference proteome</keyword>
<dbReference type="RefSeq" id="XP_065823598.1">
    <property type="nucleotide sequence ID" value="XM_065967526.1"/>
</dbReference>
<gene>
    <name evidence="3" type="ORF">CI109_104615</name>
</gene>
<keyword evidence="2" id="KW-0732">Signal</keyword>
<dbReference type="Proteomes" id="UP000322225">
    <property type="component" value="Chromosome 8"/>
</dbReference>
<accession>A0AAJ8LNV0</accession>
<dbReference type="AlphaFoldDB" id="A0AAJ8LNV0"/>
<reference evidence="3" key="1">
    <citation type="submission" date="2017-08" db="EMBL/GenBank/DDBJ databases">
        <authorList>
            <person name="Cuomo C."/>
            <person name="Billmyre B."/>
            <person name="Heitman J."/>
        </authorList>
    </citation>
    <scope>NUCLEOTIDE SEQUENCE</scope>
    <source>
        <strain evidence="3">CBS 12478</strain>
    </source>
</reference>
<sequence length="204" mass="23180">MFPLKIVLLWAFLLAKEFVKIFIADYPPDVRPLCKVPTDRQEIASGSKDISPPPSVGSTSPTKNVETECRADRPSIPDDVIVFIISHTYDAFTLLSLALLNKNVHVQAIHRLYRFVRLRTPQAILSFVKNAGPAKRLLVKQCEITLSVYHYASCDFREAQPDLQSGRYGLYNLDILHLFTSGPKYPPRFFFPTLYRDPATRSIP</sequence>
<evidence type="ECO:0008006" key="5">
    <source>
        <dbReference type="Google" id="ProtNLM"/>
    </source>
</evidence>
<protein>
    <recommendedName>
        <fullName evidence="5">F-box domain-containing protein</fullName>
    </recommendedName>
</protein>
<organism evidence="3 4">
    <name type="scientific">Kwoniella shandongensis</name>
    <dbReference type="NCBI Taxonomy" id="1734106"/>
    <lineage>
        <taxon>Eukaryota</taxon>
        <taxon>Fungi</taxon>
        <taxon>Dikarya</taxon>
        <taxon>Basidiomycota</taxon>
        <taxon>Agaricomycotina</taxon>
        <taxon>Tremellomycetes</taxon>
        <taxon>Tremellales</taxon>
        <taxon>Cryptococcaceae</taxon>
        <taxon>Kwoniella</taxon>
    </lineage>
</organism>
<evidence type="ECO:0000313" key="3">
    <source>
        <dbReference type="EMBL" id="WWD20139.1"/>
    </source>
</evidence>
<evidence type="ECO:0000256" key="1">
    <source>
        <dbReference type="SAM" id="MobiDB-lite"/>
    </source>
</evidence>
<name>A0AAJ8LNV0_9TREE</name>
<dbReference type="EMBL" id="CP144058">
    <property type="protein sequence ID" value="WWD20139.1"/>
    <property type="molecule type" value="Genomic_DNA"/>
</dbReference>
<dbReference type="KEGG" id="ksn:90829986"/>
<reference evidence="3" key="2">
    <citation type="submission" date="2024-01" db="EMBL/GenBank/DDBJ databases">
        <title>Comparative genomics of Cryptococcus and Kwoniella reveals pathogenesis evolution and contrasting modes of karyotype evolution via chromosome fusion or intercentromeric recombination.</title>
        <authorList>
            <person name="Coelho M.A."/>
            <person name="David-Palma M."/>
            <person name="Shea T."/>
            <person name="Bowers K."/>
            <person name="McGinley-Smith S."/>
            <person name="Mohammad A.W."/>
            <person name="Gnirke A."/>
            <person name="Yurkov A.M."/>
            <person name="Nowrousian M."/>
            <person name="Sun S."/>
            <person name="Cuomo C.A."/>
            <person name="Heitman J."/>
        </authorList>
    </citation>
    <scope>NUCLEOTIDE SEQUENCE</scope>
    <source>
        <strain evidence="3">CBS 12478</strain>
    </source>
</reference>
<feature type="region of interest" description="Disordered" evidence="1">
    <location>
        <begin position="43"/>
        <end position="70"/>
    </location>
</feature>
<dbReference type="GeneID" id="90829986"/>
<feature type="signal peptide" evidence="2">
    <location>
        <begin position="1"/>
        <end position="15"/>
    </location>
</feature>
<evidence type="ECO:0000313" key="4">
    <source>
        <dbReference type="Proteomes" id="UP000322225"/>
    </source>
</evidence>
<feature type="chain" id="PRO_5042460908" description="F-box domain-containing protein" evidence="2">
    <location>
        <begin position="16"/>
        <end position="204"/>
    </location>
</feature>